<comment type="caution">
    <text evidence="2">The sequence shown here is derived from an EMBL/GenBank/DDBJ whole genome shotgun (WGS) entry which is preliminary data.</text>
</comment>
<protein>
    <recommendedName>
        <fullName evidence="1">DUF6894 domain-containing protein</fullName>
    </recommendedName>
</protein>
<dbReference type="Proteomes" id="UP001055117">
    <property type="component" value="Unassembled WGS sequence"/>
</dbReference>
<feature type="domain" description="DUF6894" evidence="1">
    <location>
        <begin position="9"/>
        <end position="71"/>
    </location>
</feature>
<dbReference type="Pfam" id="PF21834">
    <property type="entry name" value="DUF6894"/>
    <property type="match status" value="1"/>
</dbReference>
<accession>A0ABQ4QMQ7</accession>
<evidence type="ECO:0000259" key="1">
    <source>
        <dbReference type="Pfam" id="PF21834"/>
    </source>
</evidence>
<evidence type="ECO:0000313" key="2">
    <source>
        <dbReference type="EMBL" id="GJD46075.1"/>
    </source>
</evidence>
<name>A0ABQ4QMQ7_9HYPH</name>
<organism evidence="2 3">
    <name type="scientific">Methylobacterium cerastii</name>
    <dbReference type="NCBI Taxonomy" id="932741"/>
    <lineage>
        <taxon>Bacteria</taxon>
        <taxon>Pseudomonadati</taxon>
        <taxon>Pseudomonadota</taxon>
        <taxon>Alphaproteobacteria</taxon>
        <taxon>Hyphomicrobiales</taxon>
        <taxon>Methylobacteriaceae</taxon>
        <taxon>Methylobacterium</taxon>
    </lineage>
</organism>
<proteinExistence type="predicted"/>
<dbReference type="InterPro" id="IPR054189">
    <property type="entry name" value="DUF6894"/>
</dbReference>
<sequence length="97" mass="10546">MYAGGSMVRYYFDIHDGIDLRDEAGTELSDIEAARAHAISCAARYVSDLDGDGRGGFIVVTIRDADSTLLTLRLVCHIETSGSSAVETIHALRRQTQ</sequence>
<gene>
    <name evidence="2" type="ORF">AFCDBAGC_3955</name>
</gene>
<dbReference type="EMBL" id="BPQG01000065">
    <property type="protein sequence ID" value="GJD46075.1"/>
    <property type="molecule type" value="Genomic_DNA"/>
</dbReference>
<evidence type="ECO:0000313" key="3">
    <source>
        <dbReference type="Proteomes" id="UP001055117"/>
    </source>
</evidence>
<reference evidence="2 3" key="1">
    <citation type="journal article" date="2021" name="Front. Microbiol.">
        <title>Comprehensive Comparative Genomics and Phenotyping of Methylobacterium Species.</title>
        <authorList>
            <person name="Alessa O."/>
            <person name="Ogura Y."/>
            <person name="Fujitani Y."/>
            <person name="Takami H."/>
            <person name="Hayashi T."/>
            <person name="Sahin N."/>
            <person name="Tani A."/>
        </authorList>
    </citation>
    <scope>NUCLEOTIDE SEQUENCE [LARGE SCALE GENOMIC DNA]</scope>
    <source>
        <strain evidence="2 3">DSM 23679</strain>
    </source>
</reference>
<keyword evidence="3" id="KW-1185">Reference proteome</keyword>